<dbReference type="Proteomes" id="UP001626550">
    <property type="component" value="Unassembled WGS sequence"/>
</dbReference>
<evidence type="ECO:0000313" key="1">
    <source>
        <dbReference type="EMBL" id="KAL3312080.1"/>
    </source>
</evidence>
<comment type="caution">
    <text evidence="1">The sequence shown here is derived from an EMBL/GenBank/DDBJ whole genome shotgun (WGS) entry which is preliminary data.</text>
</comment>
<dbReference type="AlphaFoldDB" id="A0ABD2PXC4"/>
<sequence length="120" mass="13390">MTSFLPADAELLDLIKLLVTDLVYEGEIGDQFQHAKRSRFEGGGCAPPSSRFPANYNKPLLSGRKRMDVEQDWEIAVVKSLPRNNSGYVFCPPAAAAPPVAQFYPPGVNNFYTYPNNWTH</sequence>
<proteinExistence type="predicted"/>
<protein>
    <submittedName>
        <fullName evidence="1">Uncharacterized protein</fullName>
    </submittedName>
</protein>
<evidence type="ECO:0000313" key="2">
    <source>
        <dbReference type="Proteomes" id="UP001626550"/>
    </source>
</evidence>
<reference evidence="1 2" key="1">
    <citation type="submission" date="2024-11" db="EMBL/GenBank/DDBJ databases">
        <title>Adaptive evolution of stress response genes in parasites aligns with host niche diversity.</title>
        <authorList>
            <person name="Hahn C."/>
            <person name="Resl P."/>
        </authorList>
    </citation>
    <scope>NUCLEOTIDE SEQUENCE [LARGE SCALE GENOMIC DNA]</scope>
    <source>
        <strain evidence="1">EGGRZ-B1_66</strain>
        <tissue evidence="1">Body</tissue>
    </source>
</reference>
<keyword evidence="2" id="KW-1185">Reference proteome</keyword>
<name>A0ABD2PXC4_9PLAT</name>
<accession>A0ABD2PXC4</accession>
<organism evidence="1 2">
    <name type="scientific">Cichlidogyrus casuarinus</name>
    <dbReference type="NCBI Taxonomy" id="1844966"/>
    <lineage>
        <taxon>Eukaryota</taxon>
        <taxon>Metazoa</taxon>
        <taxon>Spiralia</taxon>
        <taxon>Lophotrochozoa</taxon>
        <taxon>Platyhelminthes</taxon>
        <taxon>Monogenea</taxon>
        <taxon>Monopisthocotylea</taxon>
        <taxon>Dactylogyridea</taxon>
        <taxon>Ancyrocephalidae</taxon>
        <taxon>Cichlidogyrus</taxon>
    </lineage>
</organism>
<gene>
    <name evidence="1" type="ORF">Ciccas_009334</name>
</gene>
<dbReference type="EMBL" id="JBJKFK010001871">
    <property type="protein sequence ID" value="KAL3312080.1"/>
    <property type="molecule type" value="Genomic_DNA"/>
</dbReference>